<dbReference type="Gene3D" id="3.30.420.10">
    <property type="entry name" value="Ribonuclease H-like superfamily/Ribonuclease H"/>
    <property type="match status" value="1"/>
</dbReference>
<sequence length="145" mass="17233">MDLYSRKIIAWTLSETLNVSCVIDTINKAKKHRELVSPVIIHSDRGSQYVSKEYKKATSKMVLSYSKKAYPWDNACIESFHAIIKREWINRFRIKNYRHAYILVFEYIGTFYNTIRIHSHCNYMSPNEFEKAYEKFKRISMSTAS</sequence>
<dbReference type="PANTHER" id="PTHR46889">
    <property type="entry name" value="TRANSPOSASE INSF FOR INSERTION SEQUENCE IS3B-RELATED"/>
    <property type="match status" value="1"/>
</dbReference>
<dbReference type="SUPFAM" id="SSF53098">
    <property type="entry name" value="Ribonuclease H-like"/>
    <property type="match status" value="1"/>
</dbReference>
<feature type="domain" description="Integrase catalytic" evidence="1">
    <location>
        <begin position="1"/>
        <end position="134"/>
    </location>
</feature>
<organism evidence="2 3">
    <name type="scientific">Clostridium kluyveri (strain ATCC 8527 / DSM 555 / NBRC 12016 / NCIMB 10680 / K1)</name>
    <dbReference type="NCBI Taxonomy" id="431943"/>
    <lineage>
        <taxon>Bacteria</taxon>
        <taxon>Bacillati</taxon>
        <taxon>Bacillota</taxon>
        <taxon>Clostridia</taxon>
        <taxon>Eubacteriales</taxon>
        <taxon>Clostridiaceae</taxon>
        <taxon>Clostridium</taxon>
    </lineage>
</organism>
<dbReference type="PANTHER" id="PTHR46889:SF4">
    <property type="entry name" value="TRANSPOSASE INSO FOR INSERTION SEQUENCE ELEMENT IS911B-RELATED"/>
    <property type="match status" value="1"/>
</dbReference>
<evidence type="ECO:0000259" key="1">
    <source>
        <dbReference type="PROSITE" id="PS50994"/>
    </source>
</evidence>
<dbReference type="Proteomes" id="UP000002411">
    <property type="component" value="Chromosome"/>
</dbReference>
<proteinExistence type="predicted"/>
<dbReference type="eggNOG" id="COG2801">
    <property type="taxonomic scope" value="Bacteria"/>
</dbReference>
<dbReference type="EMBL" id="CP000673">
    <property type="protein sequence ID" value="EDK35408.1"/>
    <property type="molecule type" value="Genomic_DNA"/>
</dbReference>
<dbReference type="GO" id="GO:0015074">
    <property type="term" value="P:DNA integration"/>
    <property type="evidence" value="ECO:0007669"/>
    <property type="project" value="InterPro"/>
</dbReference>
<dbReference type="HOGENOM" id="CLU_027402_41_1_9"/>
<dbReference type="Pfam" id="PF13683">
    <property type="entry name" value="rve_3"/>
    <property type="match status" value="1"/>
</dbReference>
<name>A5N2R2_CLOK5</name>
<dbReference type="InterPro" id="IPR012337">
    <property type="entry name" value="RNaseH-like_sf"/>
</dbReference>
<gene>
    <name evidence="2" type="ordered locus">CKL_3405</name>
</gene>
<dbReference type="GO" id="GO:0003676">
    <property type="term" value="F:nucleic acid binding"/>
    <property type="evidence" value="ECO:0007669"/>
    <property type="project" value="InterPro"/>
</dbReference>
<dbReference type="AlphaFoldDB" id="A5N2R2"/>
<accession>A5N2R2</accession>
<dbReference type="STRING" id="431943.CKL_3405"/>
<dbReference type="Pfam" id="PF00665">
    <property type="entry name" value="rve"/>
    <property type="match status" value="1"/>
</dbReference>
<keyword evidence="3" id="KW-1185">Reference proteome</keyword>
<dbReference type="KEGG" id="ckl:CKL_3405"/>
<dbReference type="PROSITE" id="PS50994">
    <property type="entry name" value="INTEGRASE"/>
    <property type="match status" value="1"/>
</dbReference>
<dbReference type="InterPro" id="IPR001584">
    <property type="entry name" value="Integrase_cat-core"/>
</dbReference>
<reference evidence="2 3" key="1">
    <citation type="journal article" date="2008" name="Proc. Natl. Acad. Sci. U.S.A.">
        <title>The genome of Clostridium kluyveri, a strict anaerobe with unique metabolic features.</title>
        <authorList>
            <person name="Seedorf H."/>
            <person name="Fricke W.F."/>
            <person name="Veith B."/>
            <person name="Brueggemann H."/>
            <person name="Liesegang H."/>
            <person name="Strittmatter A."/>
            <person name="Miethke M."/>
            <person name="Buckel W."/>
            <person name="Hinderberger J."/>
            <person name="Li F."/>
            <person name="Hagemeier C."/>
            <person name="Thauer R.K."/>
            <person name="Gottschalk G."/>
        </authorList>
    </citation>
    <scope>NUCLEOTIDE SEQUENCE [LARGE SCALE GENOMIC DNA]</scope>
    <source>
        <strain evidence="3">ATCC 8527 / DSM 555 / NCIMB 10680</strain>
    </source>
</reference>
<evidence type="ECO:0000313" key="3">
    <source>
        <dbReference type="Proteomes" id="UP000002411"/>
    </source>
</evidence>
<dbReference type="InterPro" id="IPR036397">
    <property type="entry name" value="RNaseH_sf"/>
</dbReference>
<dbReference type="InterPro" id="IPR050900">
    <property type="entry name" value="Transposase_IS3/IS150/IS904"/>
</dbReference>
<protein>
    <recommendedName>
        <fullName evidence="1">Integrase catalytic domain-containing protein</fullName>
    </recommendedName>
</protein>
<evidence type="ECO:0000313" key="2">
    <source>
        <dbReference type="EMBL" id="EDK35408.1"/>
    </source>
</evidence>